<evidence type="ECO:0000313" key="2">
    <source>
        <dbReference type="EMBL" id="KAG6288551.1"/>
    </source>
</evidence>
<protein>
    <submittedName>
        <fullName evidence="2">Uncharacterized protein</fullName>
    </submittedName>
</protein>
<evidence type="ECO:0000256" key="1">
    <source>
        <dbReference type="SAM" id="MobiDB-lite"/>
    </source>
</evidence>
<dbReference type="EMBL" id="SRRH01000465">
    <property type="protein sequence ID" value="KAG6288551.1"/>
    <property type="molecule type" value="Genomic_DNA"/>
</dbReference>
<sequence length="144" mass="16763">MDISLNTSMMTQVDKWTTTKMKAGWTSLLRRNTDNDVYTDDTQMNRGPPTHHKEEQKHDLRHHILTRLHPPRQPISIATTTTPQRQQQHHRTQFEATADVPGESVQPETSLRVDSGSDHCPWPPCRREQMRTSILKGVRYVRVM</sequence>
<proteinExistence type="predicted"/>
<dbReference type="Proteomes" id="UP000707071">
    <property type="component" value="Unassembled WGS sequence"/>
</dbReference>
<accession>A0A9P7TZ23</accession>
<evidence type="ECO:0000313" key="3">
    <source>
        <dbReference type="Proteomes" id="UP000707071"/>
    </source>
</evidence>
<name>A0A9P7TZ23_9HYPO</name>
<organism evidence="2 3">
    <name type="scientific">Claviceps aff. purpurea</name>
    <dbReference type="NCBI Taxonomy" id="1967640"/>
    <lineage>
        <taxon>Eukaryota</taxon>
        <taxon>Fungi</taxon>
        <taxon>Dikarya</taxon>
        <taxon>Ascomycota</taxon>
        <taxon>Pezizomycotina</taxon>
        <taxon>Sordariomycetes</taxon>
        <taxon>Hypocreomycetidae</taxon>
        <taxon>Hypocreales</taxon>
        <taxon>Clavicipitaceae</taxon>
        <taxon>Claviceps</taxon>
    </lineage>
</organism>
<feature type="compositionally biased region" description="Basic residues" evidence="1">
    <location>
        <begin position="59"/>
        <end position="70"/>
    </location>
</feature>
<gene>
    <name evidence="2" type="ORF">E4U09_005495</name>
</gene>
<keyword evidence="3" id="KW-1185">Reference proteome</keyword>
<dbReference type="AlphaFoldDB" id="A0A9P7TZ23"/>
<comment type="caution">
    <text evidence="2">The sequence shown here is derived from an EMBL/GenBank/DDBJ whole genome shotgun (WGS) entry which is preliminary data.</text>
</comment>
<feature type="region of interest" description="Disordered" evidence="1">
    <location>
        <begin position="36"/>
        <end position="119"/>
    </location>
</feature>
<reference evidence="2 3" key="1">
    <citation type="journal article" date="2020" name="bioRxiv">
        <title>Whole genome comparisons of ergot fungi reveals the divergence and evolution of species within the genus Claviceps are the result of varying mechanisms driving genome evolution and host range expansion.</title>
        <authorList>
            <person name="Wyka S.A."/>
            <person name="Mondo S.J."/>
            <person name="Liu M."/>
            <person name="Dettman J."/>
            <person name="Nalam V."/>
            <person name="Broders K.D."/>
        </authorList>
    </citation>
    <scope>NUCLEOTIDE SEQUENCE [LARGE SCALE GENOMIC DNA]</scope>
    <source>
        <strain evidence="2 3">Clav52</strain>
    </source>
</reference>